<feature type="region of interest" description="Disordered" evidence="3">
    <location>
        <begin position="636"/>
        <end position="668"/>
    </location>
</feature>
<dbReference type="PANTHER" id="PTHR22951">
    <property type="entry name" value="CLATHRIN ASSEMBLY PROTEIN"/>
    <property type="match status" value="1"/>
</dbReference>
<evidence type="ECO:0000256" key="2">
    <source>
        <dbReference type="ARBA" id="ARBA00022490"/>
    </source>
</evidence>
<comment type="subcellular location">
    <subcellularLocation>
        <location evidence="1">Cytoplasm</location>
    </subcellularLocation>
</comment>
<dbReference type="SUPFAM" id="SSF48464">
    <property type="entry name" value="ENTH/VHS domain"/>
    <property type="match status" value="1"/>
</dbReference>
<feature type="compositionally biased region" description="Low complexity" evidence="3">
    <location>
        <begin position="780"/>
        <end position="819"/>
    </location>
</feature>
<dbReference type="OrthoDB" id="44015at2759"/>
<dbReference type="AlphaFoldDB" id="A0A167SAH6"/>
<feature type="compositionally biased region" description="Low complexity" evidence="3">
    <location>
        <begin position="354"/>
        <end position="376"/>
    </location>
</feature>
<dbReference type="GO" id="GO:0006900">
    <property type="term" value="P:vesicle budding from membrane"/>
    <property type="evidence" value="ECO:0007669"/>
    <property type="project" value="TreeGrafter"/>
</dbReference>
<feature type="compositionally biased region" description="Low complexity" evidence="3">
    <location>
        <begin position="478"/>
        <end position="498"/>
    </location>
</feature>
<dbReference type="GO" id="GO:0005905">
    <property type="term" value="C:clathrin-coated pit"/>
    <property type="evidence" value="ECO:0007669"/>
    <property type="project" value="TreeGrafter"/>
</dbReference>
<feature type="compositionally biased region" description="Low complexity" evidence="3">
    <location>
        <begin position="832"/>
        <end position="861"/>
    </location>
</feature>
<feature type="region of interest" description="Disordered" evidence="3">
    <location>
        <begin position="333"/>
        <end position="377"/>
    </location>
</feature>
<dbReference type="Pfam" id="PF07651">
    <property type="entry name" value="ANTH"/>
    <property type="match status" value="1"/>
</dbReference>
<dbReference type="EMBL" id="KV417266">
    <property type="protein sequence ID" value="KZP01731.1"/>
    <property type="molecule type" value="Genomic_DNA"/>
</dbReference>
<dbReference type="GO" id="GO:0048268">
    <property type="term" value="P:clathrin coat assembly"/>
    <property type="evidence" value="ECO:0007669"/>
    <property type="project" value="InterPro"/>
</dbReference>
<dbReference type="GO" id="GO:0030136">
    <property type="term" value="C:clathrin-coated vesicle"/>
    <property type="evidence" value="ECO:0007669"/>
    <property type="project" value="InterPro"/>
</dbReference>
<feature type="compositionally biased region" description="Polar residues" evidence="3">
    <location>
        <begin position="568"/>
        <end position="582"/>
    </location>
</feature>
<feature type="compositionally biased region" description="Low complexity" evidence="3">
    <location>
        <begin position="895"/>
        <end position="950"/>
    </location>
</feature>
<dbReference type="Gene3D" id="1.20.58.150">
    <property type="entry name" value="ANTH domain"/>
    <property type="match status" value="1"/>
</dbReference>
<dbReference type="CDD" id="cd16988">
    <property type="entry name" value="ANTH_N_YAP180"/>
    <property type="match status" value="1"/>
</dbReference>
<evidence type="ECO:0000313" key="5">
    <source>
        <dbReference type="EMBL" id="KZP01731.1"/>
    </source>
</evidence>
<evidence type="ECO:0000259" key="4">
    <source>
        <dbReference type="PROSITE" id="PS50942"/>
    </source>
</evidence>
<dbReference type="InterPro" id="IPR011417">
    <property type="entry name" value="ANTH_dom"/>
</dbReference>
<name>A0A167SAH6_CALVF</name>
<feature type="region of interest" description="Disordered" evidence="3">
    <location>
        <begin position="478"/>
        <end position="623"/>
    </location>
</feature>
<dbReference type="PROSITE" id="PS50942">
    <property type="entry name" value="ENTH"/>
    <property type="match status" value="1"/>
</dbReference>
<dbReference type="GO" id="GO:0032050">
    <property type="term" value="F:clathrin heavy chain binding"/>
    <property type="evidence" value="ECO:0007669"/>
    <property type="project" value="TreeGrafter"/>
</dbReference>
<evidence type="ECO:0000313" key="6">
    <source>
        <dbReference type="Proteomes" id="UP000076738"/>
    </source>
</evidence>
<feature type="region of interest" description="Disordered" evidence="3">
    <location>
        <begin position="134"/>
        <end position="168"/>
    </location>
</feature>
<evidence type="ECO:0000256" key="3">
    <source>
        <dbReference type="SAM" id="MobiDB-lite"/>
    </source>
</evidence>
<dbReference type="PANTHER" id="PTHR22951:SF5">
    <property type="entry name" value="PHOSPHATIDYLINOSITOL-BINDING CLATHRIN ASSEMBLY PROTEIN LAP"/>
    <property type="match status" value="1"/>
</dbReference>
<feature type="compositionally biased region" description="Low complexity" evidence="3">
    <location>
        <begin position="639"/>
        <end position="653"/>
    </location>
</feature>
<dbReference type="SUPFAM" id="SSF89009">
    <property type="entry name" value="GAT-like domain"/>
    <property type="match status" value="1"/>
</dbReference>
<feature type="compositionally biased region" description="Low complexity" evidence="3">
    <location>
        <begin position="545"/>
        <end position="558"/>
    </location>
</feature>
<dbReference type="GO" id="GO:0072583">
    <property type="term" value="P:clathrin-dependent endocytosis"/>
    <property type="evidence" value="ECO:0007669"/>
    <property type="project" value="InterPro"/>
</dbReference>
<accession>A0A167SAH6</accession>
<dbReference type="InterPro" id="IPR008942">
    <property type="entry name" value="ENTH_VHS"/>
</dbReference>
<feature type="compositionally biased region" description="Polar residues" evidence="3">
    <location>
        <begin position="739"/>
        <end position="750"/>
    </location>
</feature>
<reference evidence="5 6" key="1">
    <citation type="journal article" date="2016" name="Mol. Biol. Evol.">
        <title>Comparative Genomics of Early-Diverging Mushroom-Forming Fungi Provides Insights into the Origins of Lignocellulose Decay Capabilities.</title>
        <authorList>
            <person name="Nagy L.G."/>
            <person name="Riley R."/>
            <person name="Tritt A."/>
            <person name="Adam C."/>
            <person name="Daum C."/>
            <person name="Floudas D."/>
            <person name="Sun H."/>
            <person name="Yadav J.S."/>
            <person name="Pangilinan J."/>
            <person name="Larsson K.H."/>
            <person name="Matsuura K."/>
            <person name="Barry K."/>
            <person name="Labutti K."/>
            <person name="Kuo R."/>
            <person name="Ohm R.A."/>
            <person name="Bhattacharya S.S."/>
            <person name="Shirouzu T."/>
            <person name="Yoshinaga Y."/>
            <person name="Martin F.M."/>
            <person name="Grigoriev I.V."/>
            <person name="Hibbett D.S."/>
        </authorList>
    </citation>
    <scope>NUCLEOTIDE SEQUENCE [LARGE SCALE GENOMIC DNA]</scope>
    <source>
        <strain evidence="5 6">TUFC12733</strain>
    </source>
</reference>
<feature type="compositionally biased region" description="Polar residues" evidence="3">
    <location>
        <begin position="500"/>
        <end position="515"/>
    </location>
</feature>
<dbReference type="SMART" id="SM00273">
    <property type="entry name" value="ENTH"/>
    <property type="match status" value="1"/>
</dbReference>
<feature type="region of interest" description="Disordered" evidence="3">
    <location>
        <begin position="700"/>
        <end position="956"/>
    </location>
</feature>
<dbReference type="GO" id="GO:0005545">
    <property type="term" value="F:1-phosphatidylinositol binding"/>
    <property type="evidence" value="ECO:0007669"/>
    <property type="project" value="InterPro"/>
</dbReference>
<keyword evidence="2" id="KW-0963">Cytoplasm</keyword>
<feature type="domain" description="ENTH" evidence="4">
    <location>
        <begin position="1"/>
        <end position="127"/>
    </location>
</feature>
<feature type="compositionally biased region" description="Low complexity" evidence="3">
    <location>
        <begin position="700"/>
        <end position="729"/>
    </location>
</feature>
<organism evidence="5 6">
    <name type="scientific">Calocera viscosa (strain TUFC12733)</name>
    <dbReference type="NCBI Taxonomy" id="1330018"/>
    <lineage>
        <taxon>Eukaryota</taxon>
        <taxon>Fungi</taxon>
        <taxon>Dikarya</taxon>
        <taxon>Basidiomycota</taxon>
        <taxon>Agaricomycotina</taxon>
        <taxon>Dacrymycetes</taxon>
        <taxon>Dacrymycetales</taxon>
        <taxon>Dacrymycetaceae</taxon>
        <taxon>Calocera</taxon>
    </lineage>
</organism>
<evidence type="ECO:0000256" key="1">
    <source>
        <dbReference type="ARBA" id="ARBA00004496"/>
    </source>
</evidence>
<proteinExistence type="predicted"/>
<feature type="compositionally biased region" description="Polar residues" evidence="3">
    <location>
        <begin position="820"/>
        <end position="831"/>
    </location>
</feature>
<keyword evidence="6" id="KW-1185">Reference proteome</keyword>
<dbReference type="GO" id="GO:0000149">
    <property type="term" value="F:SNARE binding"/>
    <property type="evidence" value="ECO:0007669"/>
    <property type="project" value="TreeGrafter"/>
</dbReference>
<dbReference type="FunFam" id="1.20.58.150:FF:000004">
    <property type="entry name" value="ENTH domain protein"/>
    <property type="match status" value="1"/>
</dbReference>
<dbReference type="Proteomes" id="UP000076738">
    <property type="component" value="Unassembled WGS sequence"/>
</dbReference>
<sequence length="956" mass="100089">MSSFDKIVKMACKPKAAPPKAKYLDPIVMATYSEDGSVGDIFKALAPKLREPSAIIVFKALIVLHTMMRNGSTDNVLSYLSQESDILKLRNVAQGQWEGYDAPENLIRYAAYLETRIRAYRDLKHDAIRVQSESNRDAHLSGEVNGGSTKKKGGTTSNGPQRSKTMMGRKLRSMSVEKGLLRETKIVQKQMDTLLACKFYLDDLEDGELTITALRLLVKDLLVLFQAVNEGVINVLGPCVGLSEEVNYRIFDKEHYFEMSHVDAEESLKIYRHFCKQAEAVVEYLSVAKKMQNLLNVPIPNLKHAPVSLAGALEEYLNDPNFEQNRLEYKQNKDIADGKAPAKPVQTKKEQPKSAAASNTTTSAAAGPSQAPPSAGNKELVDFFASIELGQQDMFNPHTNSPNSMYFNQQATANPFVARQSMLMPQATAAFPGAGAFPGTMPFVQAQATGFPNQFGGAMPNAFLQPIQTGVPSTFPQIQPQAQPNLLQPQPGLLQPQPTGNPFRQSMLLSQSTGMPNMGTASFGLAPQNAPHTAPMRSMSAFEAPMGQPSGPSSTQPSAFQPTPFGAQPQTTPQRSASTPLTNHPDRPAAAPLMPMKTGSRNPFAPSTEISAPAPPPPPQPTLNALRTGAPWIMPSHKLPNGGLPPLSESPLLEEPPKPNGTGPAATSSIMSSIASSFTKPEDQNKNQFTSSLFGGSSNFSSSAPFSTAGKSNETGPTPFPGTGQTSTPFSLGGGGQDSKPSANPLTVQPTGFGGSSVKPFQPTSSFGASLMASLPPIGSPTNTTASPPPTASTASTSTGTPNASAFSGPSFGASTFSGMSSQGTGVSSAPTGFSSFSGLSSSTATTQPSQSGHSGAPSSSFGQSLGTSGGAFGTSLMPQSTGVPNPFRASVFNPSGPASSPFSAAGSSAFGTGAPAFGSQPFGQSGPPGGSTSPFGQQPFGQQNQNQSTAFGSLI</sequence>
<dbReference type="InterPro" id="IPR014712">
    <property type="entry name" value="ANTH_dom_sf"/>
</dbReference>
<dbReference type="InterPro" id="IPR045192">
    <property type="entry name" value="AP180-like"/>
</dbReference>
<gene>
    <name evidence="5" type="ORF">CALVIDRAFT_559529</name>
</gene>
<dbReference type="GO" id="GO:0005546">
    <property type="term" value="F:phosphatidylinositol-4,5-bisphosphate binding"/>
    <property type="evidence" value="ECO:0007669"/>
    <property type="project" value="TreeGrafter"/>
</dbReference>
<dbReference type="FunFam" id="1.25.40.90:FF:000036">
    <property type="entry name" value="Unplaced genomic scaffold supercont1.4, whole genome shotgun sequence"/>
    <property type="match status" value="1"/>
</dbReference>
<dbReference type="InterPro" id="IPR013809">
    <property type="entry name" value="ENTH"/>
</dbReference>
<protein>
    <submittedName>
        <fullName evidence="5">ANTH-domain-containing protein</fullName>
    </submittedName>
</protein>
<dbReference type="Gene3D" id="1.25.40.90">
    <property type="match status" value="1"/>
</dbReference>
<dbReference type="STRING" id="1330018.A0A167SAH6"/>